<keyword evidence="3" id="KW-1185">Reference proteome</keyword>
<feature type="region of interest" description="Disordered" evidence="1">
    <location>
        <begin position="49"/>
        <end position="78"/>
    </location>
</feature>
<evidence type="ECO:0000313" key="2">
    <source>
        <dbReference type="EMBL" id="VVD32536.1"/>
    </source>
</evidence>
<dbReference type="Proteomes" id="UP000325811">
    <property type="component" value="Chromosome II"/>
</dbReference>
<reference evidence="2 3" key="1">
    <citation type="submission" date="2019-08" db="EMBL/GenBank/DDBJ databases">
        <authorList>
            <person name="Herpell B J."/>
        </authorList>
    </citation>
    <scope>NUCLEOTIDE SEQUENCE [LARGE SCALE GENOMIC DNA]</scope>
    <source>
        <strain evidence="3">Msb3</strain>
    </source>
</reference>
<organism evidence="2 3">
    <name type="scientific">Paraburkholderia dioscoreae</name>
    <dbReference type="NCBI Taxonomy" id="2604047"/>
    <lineage>
        <taxon>Bacteria</taxon>
        <taxon>Pseudomonadati</taxon>
        <taxon>Pseudomonadota</taxon>
        <taxon>Betaproteobacteria</taxon>
        <taxon>Burkholderiales</taxon>
        <taxon>Burkholderiaceae</taxon>
        <taxon>Paraburkholderia</taxon>
    </lineage>
</organism>
<dbReference type="KEGG" id="pdio:PDMSB3_1245.1"/>
<proteinExistence type="predicted"/>
<name>A0A5Q4ZL91_9BURK</name>
<accession>A0A5Q4ZL91</accession>
<dbReference type="EMBL" id="LR699554">
    <property type="protein sequence ID" value="VVD32536.1"/>
    <property type="molecule type" value="Genomic_DNA"/>
</dbReference>
<dbReference type="AlphaFoldDB" id="A0A5Q4ZL91"/>
<protein>
    <submittedName>
        <fullName evidence="2">Uncharacterized protein</fullName>
    </submittedName>
</protein>
<evidence type="ECO:0000313" key="3">
    <source>
        <dbReference type="Proteomes" id="UP000325811"/>
    </source>
</evidence>
<evidence type="ECO:0000256" key="1">
    <source>
        <dbReference type="SAM" id="MobiDB-lite"/>
    </source>
</evidence>
<gene>
    <name evidence="2" type="ORF">PDMSB3_1245</name>
</gene>
<sequence>MVDEPNAPFLKPAMQDSEGYAHRIESHESSCYLIANNVAFIRILNAKPSDMAEPTPKHHSAMNHSQPGSLRDGAGDAP</sequence>